<dbReference type="GO" id="GO:0003677">
    <property type="term" value="F:DNA binding"/>
    <property type="evidence" value="ECO:0007669"/>
    <property type="project" value="UniProtKB-KW"/>
</dbReference>
<name>A0A9J6C6M1_POLVA</name>
<dbReference type="GO" id="GO:0005634">
    <property type="term" value="C:nucleus"/>
    <property type="evidence" value="ECO:0007669"/>
    <property type="project" value="UniProtKB-SubCell"/>
</dbReference>
<dbReference type="Pfam" id="PF00538">
    <property type="entry name" value="Linker_histone"/>
    <property type="match status" value="1"/>
</dbReference>
<evidence type="ECO:0000259" key="9">
    <source>
        <dbReference type="PROSITE" id="PS51504"/>
    </source>
</evidence>
<comment type="caution">
    <text evidence="10">The sequence shown here is derived from an EMBL/GenBank/DDBJ whole genome shotgun (WGS) entry which is preliminary data.</text>
</comment>
<keyword evidence="11" id="KW-1185">Reference proteome</keyword>
<feature type="compositionally biased region" description="Basic and acidic residues" evidence="7">
    <location>
        <begin position="357"/>
        <end position="374"/>
    </location>
</feature>
<keyword evidence="8" id="KW-0732">Signal</keyword>
<dbReference type="GO" id="GO:0030527">
    <property type="term" value="F:structural constituent of chromatin"/>
    <property type="evidence" value="ECO:0007669"/>
    <property type="project" value="InterPro"/>
</dbReference>
<dbReference type="EMBL" id="JADBJN010000002">
    <property type="protein sequence ID" value="KAG5677682.1"/>
    <property type="molecule type" value="Genomic_DNA"/>
</dbReference>
<dbReference type="GO" id="GO:0000786">
    <property type="term" value="C:nucleosome"/>
    <property type="evidence" value="ECO:0007669"/>
    <property type="project" value="InterPro"/>
</dbReference>
<keyword evidence="5" id="KW-0238">DNA-binding</keyword>
<keyword evidence="4" id="KW-0158">Chromosome</keyword>
<sequence>MQQKRLVCLFILIKLTFAFPVNRELNRYQNLINNNSCKHCLCEDEVHIVARIMDELKRCGVSRFEVQIKVDGGNSGSINNSVVNHYYNGKPTSETNNVQKNFTTSTTNTTRNSTPSKATREPAIQVHYHNSFPFSSNRFYAGDSIERSKFDFNENFTSDLYNIIKQQREKYLGKMQLATTTTTESYNNNDQYLSSSEFERSENEKNEHVEYEDKLKQEFEKEQHELIRNHKQNSYQSDHANNDVFSEPAAPVASPVASPAKAKKAVKPKSDKPKKPKAPRTHPPVADMCLNAIKTLKERGGSSLQAIKKFVAAQYKADCEKLAPFIKKYLKSAVAKGQLVQTKGKGASGSFKLPTAAKKEKVEKPKKPAGEKKAKTAAAKPKKAAAAKKSVAKKPKAAGAKIKKPAVKSAKKPAVAKPAAKKAAPAKPKAAKPKKAAAPKEKKPKVAKAPKAAKKPAAPKAKKPAAKKAAK</sequence>
<feature type="compositionally biased region" description="Basic residues" evidence="7">
    <location>
        <begin position="429"/>
        <end position="454"/>
    </location>
</feature>
<feature type="compositionally biased region" description="Low complexity" evidence="7">
    <location>
        <begin position="103"/>
        <end position="114"/>
    </location>
</feature>
<feature type="region of interest" description="Disordered" evidence="7">
    <location>
        <begin position="93"/>
        <end position="119"/>
    </location>
</feature>
<dbReference type="AlphaFoldDB" id="A0A9J6C6M1"/>
<dbReference type="InterPro" id="IPR036390">
    <property type="entry name" value="WH_DNA-bd_sf"/>
</dbReference>
<comment type="subcellular location">
    <subcellularLocation>
        <location evidence="3">Chromosome</location>
    </subcellularLocation>
    <subcellularLocation>
        <location evidence="2">Nucleus</location>
    </subcellularLocation>
</comment>
<feature type="compositionally biased region" description="Basic residues" evidence="7">
    <location>
        <begin position="460"/>
        <end position="471"/>
    </location>
</feature>
<evidence type="ECO:0000313" key="11">
    <source>
        <dbReference type="Proteomes" id="UP001107558"/>
    </source>
</evidence>
<dbReference type="InterPro" id="IPR036388">
    <property type="entry name" value="WH-like_DNA-bd_sf"/>
</dbReference>
<feature type="compositionally biased region" description="Basic residues" evidence="7">
    <location>
        <begin position="380"/>
        <end position="411"/>
    </location>
</feature>
<protein>
    <recommendedName>
        <fullName evidence="9">H15 domain-containing protein</fullName>
    </recommendedName>
</protein>
<dbReference type="SUPFAM" id="SSF46785">
    <property type="entry name" value="Winged helix' DNA-binding domain"/>
    <property type="match status" value="1"/>
</dbReference>
<feature type="region of interest" description="Disordered" evidence="7">
    <location>
        <begin position="340"/>
        <end position="471"/>
    </location>
</feature>
<dbReference type="FunFam" id="1.10.10.10:FF:000140">
    <property type="entry name" value="Histone H1.0"/>
    <property type="match status" value="1"/>
</dbReference>
<keyword evidence="6" id="KW-0539">Nucleus</keyword>
<evidence type="ECO:0000256" key="4">
    <source>
        <dbReference type="ARBA" id="ARBA00022454"/>
    </source>
</evidence>
<evidence type="ECO:0000256" key="3">
    <source>
        <dbReference type="ARBA" id="ARBA00004286"/>
    </source>
</evidence>
<evidence type="ECO:0000256" key="8">
    <source>
        <dbReference type="SAM" id="SignalP"/>
    </source>
</evidence>
<evidence type="ECO:0000313" key="10">
    <source>
        <dbReference type="EMBL" id="KAG5677682.1"/>
    </source>
</evidence>
<proteinExistence type="predicted"/>
<feature type="region of interest" description="Disordered" evidence="7">
    <location>
        <begin position="232"/>
        <end position="285"/>
    </location>
</feature>
<evidence type="ECO:0000256" key="2">
    <source>
        <dbReference type="ARBA" id="ARBA00004123"/>
    </source>
</evidence>
<dbReference type="GO" id="GO:0006334">
    <property type="term" value="P:nucleosome assembly"/>
    <property type="evidence" value="ECO:0007669"/>
    <property type="project" value="InterPro"/>
</dbReference>
<dbReference type="PROSITE" id="PS51504">
    <property type="entry name" value="H15"/>
    <property type="match status" value="1"/>
</dbReference>
<feature type="region of interest" description="Disordered" evidence="7">
    <location>
        <begin position="186"/>
        <end position="210"/>
    </location>
</feature>
<dbReference type="Proteomes" id="UP001107558">
    <property type="component" value="Chromosome 2"/>
</dbReference>
<dbReference type="SMART" id="SM00526">
    <property type="entry name" value="H15"/>
    <property type="match status" value="1"/>
</dbReference>
<dbReference type="InterPro" id="IPR005819">
    <property type="entry name" value="H1/H5"/>
</dbReference>
<dbReference type="InterPro" id="IPR005818">
    <property type="entry name" value="Histone_H1/H5_H15"/>
</dbReference>
<gene>
    <name evidence="10" type="ORF">PVAND_007419</name>
</gene>
<evidence type="ECO:0000256" key="5">
    <source>
        <dbReference type="ARBA" id="ARBA00023125"/>
    </source>
</evidence>
<dbReference type="OrthoDB" id="7790887at2759"/>
<evidence type="ECO:0000256" key="6">
    <source>
        <dbReference type="ARBA" id="ARBA00023242"/>
    </source>
</evidence>
<feature type="compositionally biased region" description="Polar residues" evidence="7">
    <location>
        <begin position="186"/>
        <end position="196"/>
    </location>
</feature>
<feature type="signal peptide" evidence="8">
    <location>
        <begin position="1"/>
        <end position="18"/>
    </location>
</feature>
<feature type="chain" id="PRO_5039885834" description="H15 domain-containing protein" evidence="8">
    <location>
        <begin position="19"/>
        <end position="471"/>
    </location>
</feature>
<evidence type="ECO:0000256" key="1">
    <source>
        <dbReference type="ARBA" id="ARBA00002809"/>
    </source>
</evidence>
<comment type="function">
    <text evidence="1">Histones H1 are necessary for the condensation of nucleosome chains into higher-order structures.</text>
</comment>
<evidence type="ECO:0000256" key="7">
    <source>
        <dbReference type="SAM" id="MobiDB-lite"/>
    </source>
</evidence>
<feature type="compositionally biased region" description="Basic and acidic residues" evidence="7">
    <location>
        <begin position="197"/>
        <end position="210"/>
    </location>
</feature>
<feature type="compositionally biased region" description="Low complexity" evidence="7">
    <location>
        <begin position="412"/>
        <end position="428"/>
    </location>
</feature>
<dbReference type="CDD" id="cd00073">
    <property type="entry name" value="H15"/>
    <property type="match status" value="1"/>
</dbReference>
<dbReference type="Gene3D" id="1.10.10.10">
    <property type="entry name" value="Winged helix-like DNA-binding domain superfamily/Winged helix DNA-binding domain"/>
    <property type="match status" value="1"/>
</dbReference>
<feature type="domain" description="H15" evidence="9">
    <location>
        <begin position="281"/>
        <end position="355"/>
    </location>
</feature>
<feature type="compositionally biased region" description="Polar residues" evidence="7">
    <location>
        <begin position="93"/>
        <end position="102"/>
    </location>
</feature>
<organism evidence="10 11">
    <name type="scientific">Polypedilum vanderplanki</name>
    <name type="common">Sleeping chironomid midge</name>
    <dbReference type="NCBI Taxonomy" id="319348"/>
    <lineage>
        <taxon>Eukaryota</taxon>
        <taxon>Metazoa</taxon>
        <taxon>Ecdysozoa</taxon>
        <taxon>Arthropoda</taxon>
        <taxon>Hexapoda</taxon>
        <taxon>Insecta</taxon>
        <taxon>Pterygota</taxon>
        <taxon>Neoptera</taxon>
        <taxon>Endopterygota</taxon>
        <taxon>Diptera</taxon>
        <taxon>Nematocera</taxon>
        <taxon>Chironomoidea</taxon>
        <taxon>Chironomidae</taxon>
        <taxon>Chironominae</taxon>
        <taxon>Polypedilum</taxon>
        <taxon>Polypedilum</taxon>
    </lineage>
</organism>
<dbReference type="PRINTS" id="PR00624">
    <property type="entry name" value="HISTONEH5"/>
</dbReference>
<reference evidence="10" key="1">
    <citation type="submission" date="2021-03" db="EMBL/GenBank/DDBJ databases">
        <title>Chromosome level genome of the anhydrobiotic midge Polypedilum vanderplanki.</title>
        <authorList>
            <person name="Yoshida Y."/>
            <person name="Kikawada T."/>
            <person name="Gusev O."/>
        </authorList>
    </citation>
    <scope>NUCLEOTIDE SEQUENCE</scope>
    <source>
        <strain evidence="10">NIAS01</strain>
        <tissue evidence="10">Whole body or cell culture</tissue>
    </source>
</reference>
<feature type="compositionally biased region" description="Low complexity" evidence="7">
    <location>
        <begin position="248"/>
        <end position="260"/>
    </location>
</feature>
<accession>A0A9J6C6M1</accession>